<dbReference type="InterPro" id="IPR001138">
    <property type="entry name" value="Zn2Cys6_DnaBD"/>
</dbReference>
<evidence type="ECO:0000259" key="4">
    <source>
        <dbReference type="PROSITE" id="PS50048"/>
    </source>
</evidence>
<dbReference type="OrthoDB" id="2446355at2759"/>
<organism evidence="5 6">
    <name type="scientific">Cetraspora pellucida</name>
    <dbReference type="NCBI Taxonomy" id="1433469"/>
    <lineage>
        <taxon>Eukaryota</taxon>
        <taxon>Fungi</taxon>
        <taxon>Fungi incertae sedis</taxon>
        <taxon>Mucoromycota</taxon>
        <taxon>Glomeromycotina</taxon>
        <taxon>Glomeromycetes</taxon>
        <taxon>Diversisporales</taxon>
        <taxon>Gigasporaceae</taxon>
        <taxon>Cetraspora</taxon>
    </lineage>
</organism>
<dbReference type="Proteomes" id="UP000789759">
    <property type="component" value="Unassembled WGS sequence"/>
</dbReference>
<dbReference type="PROSITE" id="PS00463">
    <property type="entry name" value="ZN2_CY6_FUNGAL_1"/>
    <property type="match status" value="1"/>
</dbReference>
<sequence length="284" mass="31676">MNHNNVSNPQQPIFPSFAIVNPSVNETTDQFSSSNPLPTERSNPKIQIHEVTPGNANFGKEKCLKKPQQDFQNLQPGLFYPYNGYNDMQIPDDRGYYSDPQPSFNVTSSDIDGYRSDSQLLNSPLELEVVLSQLLQLPQLHMPITSPLSRSYDSEYISDSQMTDGYSSDSQIFSLSTSPQPQYYTSNDSFGNTTNFAHGSQPLLVPRKNKKNVTDACLNCKTSHSRCETKRPCGRCSDKGIPCDPTQNKKRGRKPRSATSTPEPTSPISPLSPSPQSTMQQRPF</sequence>
<dbReference type="PROSITE" id="PS50048">
    <property type="entry name" value="ZN2_CY6_FUNGAL_2"/>
    <property type="match status" value="1"/>
</dbReference>
<reference evidence="5" key="1">
    <citation type="submission" date="2021-06" db="EMBL/GenBank/DDBJ databases">
        <authorList>
            <person name="Kallberg Y."/>
            <person name="Tangrot J."/>
            <person name="Rosling A."/>
        </authorList>
    </citation>
    <scope>NUCLEOTIDE SEQUENCE</scope>
    <source>
        <strain evidence="5">FL966</strain>
    </source>
</reference>
<dbReference type="PANTHER" id="PTHR47659:SF7">
    <property type="entry name" value="FUNGAL TRANSCRIPTIONAL REGULATORY PROTEIN, N-TERMINAL DOMAIN-CONTAINING PROTEIN"/>
    <property type="match status" value="1"/>
</dbReference>
<dbReference type="PANTHER" id="PTHR47659">
    <property type="entry name" value="ZN(II)2CYS6 TRANSCRIPTION FACTOR (EUROFUNG)-RELATED"/>
    <property type="match status" value="1"/>
</dbReference>
<dbReference type="EMBL" id="CAJVQA010002652">
    <property type="protein sequence ID" value="CAG8553874.1"/>
    <property type="molecule type" value="Genomic_DNA"/>
</dbReference>
<evidence type="ECO:0000256" key="3">
    <source>
        <dbReference type="SAM" id="MobiDB-lite"/>
    </source>
</evidence>
<dbReference type="CDD" id="cd00067">
    <property type="entry name" value="GAL4"/>
    <property type="match status" value="1"/>
</dbReference>
<dbReference type="Gene3D" id="4.10.240.10">
    <property type="entry name" value="Zn(2)-C6 fungal-type DNA-binding domain"/>
    <property type="match status" value="1"/>
</dbReference>
<keyword evidence="6" id="KW-1185">Reference proteome</keyword>
<evidence type="ECO:0000313" key="6">
    <source>
        <dbReference type="Proteomes" id="UP000789759"/>
    </source>
</evidence>
<feature type="domain" description="Zn(2)-C6 fungal-type" evidence="4">
    <location>
        <begin position="216"/>
        <end position="243"/>
    </location>
</feature>
<dbReference type="Pfam" id="PF00172">
    <property type="entry name" value="Zn_clus"/>
    <property type="match status" value="1"/>
</dbReference>
<dbReference type="InterPro" id="IPR050335">
    <property type="entry name" value="ERT1_acuK_gluconeogen_tf"/>
</dbReference>
<keyword evidence="2" id="KW-0539">Nucleus</keyword>
<comment type="caution">
    <text evidence="5">The sequence shown here is derived from an EMBL/GenBank/DDBJ whole genome shotgun (WGS) entry which is preliminary data.</text>
</comment>
<dbReference type="SMART" id="SM00066">
    <property type="entry name" value="GAL4"/>
    <property type="match status" value="1"/>
</dbReference>
<dbReference type="AlphaFoldDB" id="A0A9N9B317"/>
<feature type="region of interest" description="Disordered" evidence="3">
    <location>
        <begin position="226"/>
        <end position="284"/>
    </location>
</feature>
<feature type="compositionally biased region" description="Pro residues" evidence="3">
    <location>
        <begin position="264"/>
        <end position="273"/>
    </location>
</feature>
<proteinExistence type="predicted"/>
<dbReference type="InterPro" id="IPR036864">
    <property type="entry name" value="Zn2-C6_fun-type_DNA-bd_sf"/>
</dbReference>
<accession>A0A9N9B317</accession>
<keyword evidence="1" id="KW-0479">Metal-binding</keyword>
<dbReference type="GO" id="GO:0008270">
    <property type="term" value="F:zinc ion binding"/>
    <property type="evidence" value="ECO:0007669"/>
    <property type="project" value="InterPro"/>
</dbReference>
<dbReference type="SUPFAM" id="SSF57701">
    <property type="entry name" value="Zn2/Cys6 DNA-binding domain"/>
    <property type="match status" value="1"/>
</dbReference>
<evidence type="ECO:0000256" key="1">
    <source>
        <dbReference type="ARBA" id="ARBA00022723"/>
    </source>
</evidence>
<name>A0A9N9B317_9GLOM</name>
<dbReference type="GO" id="GO:0000981">
    <property type="term" value="F:DNA-binding transcription factor activity, RNA polymerase II-specific"/>
    <property type="evidence" value="ECO:0007669"/>
    <property type="project" value="InterPro"/>
</dbReference>
<evidence type="ECO:0000256" key="2">
    <source>
        <dbReference type="ARBA" id="ARBA00023242"/>
    </source>
</evidence>
<gene>
    <name evidence="5" type="ORF">CPELLU_LOCUS4880</name>
</gene>
<evidence type="ECO:0000313" key="5">
    <source>
        <dbReference type="EMBL" id="CAG8553874.1"/>
    </source>
</evidence>
<protein>
    <submittedName>
        <fullName evidence="5">16441_t:CDS:1</fullName>
    </submittedName>
</protein>